<protein>
    <submittedName>
        <fullName evidence="1">Uncharacterized protein</fullName>
    </submittedName>
</protein>
<evidence type="ECO:0000313" key="2">
    <source>
        <dbReference type="Proteomes" id="UP000029385"/>
    </source>
</evidence>
<dbReference type="EMBL" id="AVCI01000045">
    <property type="protein sequence ID" value="KFN41025.1"/>
    <property type="molecule type" value="Genomic_DNA"/>
</dbReference>
<gene>
    <name evidence="1" type="ORF">N789_03845</name>
</gene>
<dbReference type="eggNOG" id="ENOG5032B8F">
    <property type="taxonomic scope" value="Bacteria"/>
</dbReference>
<sequence>MSNLRPGTPGATRECPHCKEAILESAAICPGCKHHLRFEPGAIATDPGTLTPLRIEGSIRHPPDGDPWEYNVVVSIRNDRGEEIARKLIGVGAINPNEMRTFTLAVEVMPVKSKKPLKAGTRH</sequence>
<reference evidence="1 2" key="1">
    <citation type="submission" date="2013-09" db="EMBL/GenBank/DDBJ databases">
        <title>Genome sequencing of Arenimonas oryziterrae.</title>
        <authorList>
            <person name="Chen F."/>
            <person name="Wang G."/>
        </authorList>
    </citation>
    <scope>NUCLEOTIDE SEQUENCE [LARGE SCALE GENOMIC DNA]</scope>
    <source>
        <strain evidence="1 2">YC6267</strain>
    </source>
</reference>
<comment type="caution">
    <text evidence="1">The sequence shown here is derived from an EMBL/GenBank/DDBJ whole genome shotgun (WGS) entry which is preliminary data.</text>
</comment>
<dbReference type="RefSeq" id="WP_022967718.1">
    <property type="nucleotide sequence ID" value="NZ_ATVD01000001.1"/>
</dbReference>
<evidence type="ECO:0000313" key="1">
    <source>
        <dbReference type="EMBL" id="KFN41025.1"/>
    </source>
</evidence>
<name>A0A091B9B1_9GAMM</name>
<accession>A0A091B9B1</accession>
<organism evidence="1 2">
    <name type="scientific">Arenimonas oryziterrae DSM 21050 = YC6267</name>
    <dbReference type="NCBI Taxonomy" id="1121015"/>
    <lineage>
        <taxon>Bacteria</taxon>
        <taxon>Pseudomonadati</taxon>
        <taxon>Pseudomonadota</taxon>
        <taxon>Gammaproteobacteria</taxon>
        <taxon>Lysobacterales</taxon>
        <taxon>Lysobacteraceae</taxon>
        <taxon>Arenimonas</taxon>
    </lineage>
</organism>
<dbReference type="AlphaFoldDB" id="A0A091B9B1"/>
<dbReference type="PATRIC" id="fig|1121015.4.peg.2449"/>
<proteinExistence type="predicted"/>
<keyword evidence="2" id="KW-1185">Reference proteome</keyword>
<dbReference type="Proteomes" id="UP000029385">
    <property type="component" value="Unassembled WGS sequence"/>
</dbReference>
<dbReference type="OrthoDB" id="5974215at2"/>